<dbReference type="GO" id="GO:0016342">
    <property type="term" value="C:catenin complex"/>
    <property type="evidence" value="ECO:0007669"/>
    <property type="project" value="TreeGrafter"/>
</dbReference>
<dbReference type="FunFam" id="2.60.40.60:FF:000083">
    <property type="entry name" value="Desmoglein 1"/>
    <property type="match status" value="1"/>
</dbReference>
<evidence type="ECO:0000256" key="7">
    <source>
        <dbReference type="ARBA" id="ARBA00022837"/>
    </source>
</evidence>
<dbReference type="InterPro" id="IPR015919">
    <property type="entry name" value="Cadherin-like_sf"/>
</dbReference>
<dbReference type="InterPro" id="IPR020894">
    <property type="entry name" value="Cadherin_CS"/>
</dbReference>
<dbReference type="GO" id="GO:0007156">
    <property type="term" value="P:homophilic cell adhesion via plasma membrane adhesion molecules"/>
    <property type="evidence" value="ECO:0007669"/>
    <property type="project" value="InterPro"/>
</dbReference>
<reference evidence="17" key="1">
    <citation type="submission" date="2024-04" db="EMBL/GenBank/DDBJ databases">
        <title>Salinicola lusitanus LLJ914,a marine bacterium isolated from the Okinawa Trough.</title>
        <authorList>
            <person name="Li J."/>
        </authorList>
    </citation>
    <scope>NUCLEOTIDE SEQUENCE [LARGE SCALE GENOMIC DNA]</scope>
</reference>
<dbReference type="GO" id="GO:0034332">
    <property type="term" value="P:adherens junction organization"/>
    <property type="evidence" value="ECO:0007669"/>
    <property type="project" value="TreeGrafter"/>
</dbReference>
<dbReference type="FunFam" id="2.60.40.60:FF:000011">
    <property type="entry name" value="Cadherin 1"/>
    <property type="match status" value="1"/>
</dbReference>
<keyword evidence="7 13" id="KW-0106">Calcium</keyword>
<feature type="domain" description="Cadherin" evidence="15">
    <location>
        <begin position="386"/>
        <end position="498"/>
    </location>
</feature>
<comment type="caution">
    <text evidence="16">The sequence shown here is derived from an EMBL/GenBank/DDBJ whole genome shotgun (WGS) entry which is preliminary data.</text>
</comment>
<dbReference type="EMBL" id="JBBPFD010000018">
    <property type="protein sequence ID" value="KAK7889420.1"/>
    <property type="molecule type" value="Genomic_DNA"/>
</dbReference>
<feature type="compositionally biased region" description="Basic and acidic residues" evidence="14">
    <location>
        <begin position="196"/>
        <end position="272"/>
    </location>
</feature>
<evidence type="ECO:0000256" key="14">
    <source>
        <dbReference type="SAM" id="MobiDB-lite"/>
    </source>
</evidence>
<keyword evidence="9" id="KW-0965">Cell junction</keyword>
<evidence type="ECO:0000256" key="9">
    <source>
        <dbReference type="ARBA" id="ARBA00022949"/>
    </source>
</evidence>
<evidence type="ECO:0000313" key="16">
    <source>
        <dbReference type="EMBL" id="KAK7889420.1"/>
    </source>
</evidence>
<organism evidence="16 17">
    <name type="scientific">Mugilogobius chulae</name>
    <name type="common">yellowstripe goby</name>
    <dbReference type="NCBI Taxonomy" id="88201"/>
    <lineage>
        <taxon>Eukaryota</taxon>
        <taxon>Metazoa</taxon>
        <taxon>Chordata</taxon>
        <taxon>Craniata</taxon>
        <taxon>Vertebrata</taxon>
        <taxon>Euteleostomi</taxon>
        <taxon>Actinopterygii</taxon>
        <taxon>Neopterygii</taxon>
        <taxon>Teleostei</taxon>
        <taxon>Neoteleostei</taxon>
        <taxon>Acanthomorphata</taxon>
        <taxon>Gobiaria</taxon>
        <taxon>Gobiiformes</taxon>
        <taxon>Gobioidei</taxon>
        <taxon>Gobiidae</taxon>
        <taxon>Gobionellinae</taxon>
        <taxon>Mugilogobius</taxon>
    </lineage>
</organism>
<evidence type="ECO:0000256" key="4">
    <source>
        <dbReference type="ARBA" id="ARBA00022692"/>
    </source>
</evidence>
<dbReference type="SMART" id="SM00112">
    <property type="entry name" value="CA"/>
    <property type="match status" value="3"/>
</dbReference>
<evidence type="ECO:0000256" key="10">
    <source>
        <dbReference type="ARBA" id="ARBA00022989"/>
    </source>
</evidence>
<proteinExistence type="predicted"/>
<dbReference type="GO" id="GO:0005509">
    <property type="term" value="F:calcium ion binding"/>
    <property type="evidence" value="ECO:0007669"/>
    <property type="project" value="UniProtKB-UniRule"/>
</dbReference>
<dbReference type="GO" id="GO:0030057">
    <property type="term" value="C:desmosome"/>
    <property type="evidence" value="ECO:0007669"/>
    <property type="project" value="UniProtKB-SubCell"/>
</dbReference>
<keyword evidence="6" id="KW-0677">Repeat</keyword>
<evidence type="ECO:0000256" key="1">
    <source>
        <dbReference type="ARBA" id="ARBA00004236"/>
    </source>
</evidence>
<dbReference type="InterPro" id="IPR039808">
    <property type="entry name" value="Cadherin"/>
</dbReference>
<keyword evidence="10" id="KW-1133">Transmembrane helix</keyword>
<dbReference type="FunFam" id="2.60.40.60:FF:000068">
    <property type="entry name" value="Desmoglein 1"/>
    <property type="match status" value="1"/>
</dbReference>
<dbReference type="PROSITE" id="PS00232">
    <property type="entry name" value="CADHERIN_1"/>
    <property type="match status" value="1"/>
</dbReference>
<dbReference type="PROSITE" id="PS50268">
    <property type="entry name" value="CADHERIN_2"/>
    <property type="match status" value="3"/>
</dbReference>
<keyword evidence="4" id="KW-0812">Transmembrane</keyword>
<keyword evidence="3" id="KW-1003">Cell membrane</keyword>
<evidence type="ECO:0000256" key="12">
    <source>
        <dbReference type="ARBA" id="ARBA00023180"/>
    </source>
</evidence>
<gene>
    <name evidence="16" type="ORF">WMY93_024980</name>
</gene>
<accession>A0AAW0N130</accession>
<dbReference type="GO" id="GO:0000902">
    <property type="term" value="P:cell morphogenesis"/>
    <property type="evidence" value="ECO:0007669"/>
    <property type="project" value="TreeGrafter"/>
</dbReference>
<keyword evidence="11" id="KW-0472">Membrane</keyword>
<evidence type="ECO:0000256" key="3">
    <source>
        <dbReference type="ARBA" id="ARBA00022475"/>
    </source>
</evidence>
<evidence type="ECO:0000256" key="6">
    <source>
        <dbReference type="ARBA" id="ARBA00022737"/>
    </source>
</evidence>
<name>A0AAW0N130_9GOBI</name>
<dbReference type="GO" id="GO:0005912">
    <property type="term" value="C:adherens junction"/>
    <property type="evidence" value="ECO:0007669"/>
    <property type="project" value="TreeGrafter"/>
</dbReference>
<dbReference type="GO" id="GO:0008013">
    <property type="term" value="F:beta-catenin binding"/>
    <property type="evidence" value="ECO:0007669"/>
    <property type="project" value="TreeGrafter"/>
</dbReference>
<keyword evidence="12" id="KW-0325">Glycoprotein</keyword>
<dbReference type="GO" id="GO:0045296">
    <property type="term" value="F:cadherin binding"/>
    <property type="evidence" value="ECO:0007669"/>
    <property type="project" value="TreeGrafter"/>
</dbReference>
<feature type="domain" description="Cadherin" evidence="15">
    <location>
        <begin position="305"/>
        <end position="387"/>
    </location>
</feature>
<dbReference type="CDD" id="cd11304">
    <property type="entry name" value="Cadherin_repeat"/>
    <property type="match status" value="3"/>
</dbReference>
<evidence type="ECO:0000256" key="5">
    <source>
        <dbReference type="ARBA" id="ARBA00022723"/>
    </source>
</evidence>
<dbReference type="Proteomes" id="UP001460270">
    <property type="component" value="Unassembled WGS sequence"/>
</dbReference>
<feature type="compositionally biased region" description="Basic and acidic residues" evidence="14">
    <location>
        <begin position="136"/>
        <end position="186"/>
    </location>
</feature>
<keyword evidence="5" id="KW-0479">Metal-binding</keyword>
<dbReference type="InterPro" id="IPR002126">
    <property type="entry name" value="Cadherin-like_dom"/>
</dbReference>
<dbReference type="GO" id="GO:0007043">
    <property type="term" value="P:cell-cell junction assembly"/>
    <property type="evidence" value="ECO:0007669"/>
    <property type="project" value="TreeGrafter"/>
</dbReference>
<sequence>MGSERERRREKGESQINRKRRKRERRGGVREGKERRRENESQREKQEKEREERISKRERERGKRVREEERESKRRREERRKREEGEKKEKKERGRRKVRGRGKRGRRESQSGRESRRKVRKREGGEKSKRKKRKREGGEKVEERERRRRERGEREEEREKEERKLDGGQREEEESEKEREEREKVRESKRRREERRKREEGEKKERGRRESQREREQEESEKVRERRKREGGEKVSGGSEREEERERKRVERVRETGKRVRERERKTNESAKAKKRRKREWIIPPAKLKENTDYTHKEYIAKIRSDKDKEQRVEYFLTGAGADKPPFNLFVVDHETGSVRVTAILDREKYPSYNLTGLAKFADGSMAEANIPLTVTVLDLNDNPPYFELHTGNISEASETGMTVVMTVQGKDDDQAGTINSELHYTIISQEPAGEMMFTIDAKTGELRVKEPTLDRETYDFYKLLITAKDMGGGEGGLVGTGTVEVKILDINDNVPTLEKSAYTGSVDENVHDVEVMRIKALDADLVHTDNWLAVFEIVKGNEDKLFSIETDKETNEGVLKLIKPVDFEEVQNLDLDLLIKNVAPFVKGSATRLDVDVKAEKVAGPVWAPGSVLTWA</sequence>
<dbReference type="GO" id="GO:0005737">
    <property type="term" value="C:cytoplasm"/>
    <property type="evidence" value="ECO:0007669"/>
    <property type="project" value="TreeGrafter"/>
</dbReference>
<feature type="compositionally biased region" description="Basic and acidic residues" evidence="14">
    <location>
        <begin position="26"/>
        <end position="92"/>
    </location>
</feature>
<dbReference type="GO" id="GO:0016339">
    <property type="term" value="P:calcium-dependent cell-cell adhesion via plasma membrane cell adhesion molecules"/>
    <property type="evidence" value="ECO:0007669"/>
    <property type="project" value="TreeGrafter"/>
</dbReference>
<dbReference type="SUPFAM" id="SSF49313">
    <property type="entry name" value="Cadherin-like"/>
    <property type="match status" value="3"/>
</dbReference>
<keyword evidence="17" id="KW-1185">Reference proteome</keyword>
<dbReference type="GO" id="GO:0044331">
    <property type="term" value="P:cell-cell adhesion mediated by cadherin"/>
    <property type="evidence" value="ECO:0007669"/>
    <property type="project" value="TreeGrafter"/>
</dbReference>
<dbReference type="GO" id="GO:0016477">
    <property type="term" value="P:cell migration"/>
    <property type="evidence" value="ECO:0007669"/>
    <property type="project" value="TreeGrafter"/>
</dbReference>
<dbReference type="AlphaFoldDB" id="A0AAW0N130"/>
<evidence type="ECO:0000256" key="11">
    <source>
        <dbReference type="ARBA" id="ARBA00023136"/>
    </source>
</evidence>
<keyword evidence="8" id="KW-0130">Cell adhesion</keyword>
<feature type="region of interest" description="Disordered" evidence="14">
    <location>
        <begin position="1"/>
        <end position="278"/>
    </location>
</feature>
<evidence type="ECO:0000256" key="8">
    <source>
        <dbReference type="ARBA" id="ARBA00022889"/>
    </source>
</evidence>
<feature type="compositionally biased region" description="Basic residues" evidence="14">
    <location>
        <begin position="93"/>
        <end position="106"/>
    </location>
</feature>
<evidence type="ECO:0000256" key="2">
    <source>
        <dbReference type="ARBA" id="ARBA00004568"/>
    </source>
</evidence>
<comment type="subcellular location">
    <subcellularLocation>
        <location evidence="2">Cell junction</location>
        <location evidence="2">Desmosome</location>
    </subcellularLocation>
    <subcellularLocation>
        <location evidence="1">Cell membrane</location>
    </subcellularLocation>
</comment>
<protein>
    <recommendedName>
        <fullName evidence="15">Cadherin domain-containing protein</fullName>
    </recommendedName>
</protein>
<feature type="domain" description="Cadherin" evidence="15">
    <location>
        <begin position="499"/>
        <end position="608"/>
    </location>
</feature>
<dbReference type="PANTHER" id="PTHR24027:SF319">
    <property type="entry name" value="CADHERIN-1"/>
    <property type="match status" value="1"/>
</dbReference>
<dbReference type="Gene3D" id="2.60.40.60">
    <property type="entry name" value="Cadherins"/>
    <property type="match status" value="3"/>
</dbReference>
<evidence type="ECO:0000256" key="13">
    <source>
        <dbReference type="PROSITE-ProRule" id="PRU00043"/>
    </source>
</evidence>
<evidence type="ECO:0000313" key="17">
    <source>
        <dbReference type="Proteomes" id="UP001460270"/>
    </source>
</evidence>
<dbReference type="Pfam" id="PF00028">
    <property type="entry name" value="Cadherin"/>
    <property type="match status" value="3"/>
</dbReference>
<dbReference type="PANTHER" id="PTHR24027">
    <property type="entry name" value="CADHERIN-23"/>
    <property type="match status" value="1"/>
</dbReference>
<feature type="compositionally biased region" description="Basic and acidic residues" evidence="14">
    <location>
        <begin position="1"/>
        <end position="13"/>
    </location>
</feature>
<dbReference type="PRINTS" id="PR00205">
    <property type="entry name" value="CADHERIN"/>
</dbReference>
<evidence type="ECO:0000259" key="15">
    <source>
        <dbReference type="PROSITE" id="PS50268"/>
    </source>
</evidence>